<protein>
    <submittedName>
        <fullName evidence="5">Alpha/beta-hydrolase</fullName>
    </submittedName>
</protein>
<dbReference type="PANTHER" id="PTHR43329">
    <property type="entry name" value="EPOXIDE HYDROLASE"/>
    <property type="match status" value="1"/>
</dbReference>
<dbReference type="RefSeq" id="XP_060334454.1">
    <property type="nucleotide sequence ID" value="XM_060475402.1"/>
</dbReference>
<comment type="caution">
    <text evidence="5">The sequence shown here is derived from an EMBL/GenBank/DDBJ whole genome shotgun (WGS) entry which is preliminary data.</text>
</comment>
<evidence type="ECO:0000313" key="5">
    <source>
        <dbReference type="EMBL" id="KAK0462988.1"/>
    </source>
</evidence>
<reference evidence="5" key="1">
    <citation type="submission" date="2023-06" db="EMBL/GenBank/DDBJ databases">
        <authorList>
            <consortium name="Lawrence Berkeley National Laboratory"/>
            <person name="Ahrendt S."/>
            <person name="Sahu N."/>
            <person name="Indic B."/>
            <person name="Wong-Bajracharya J."/>
            <person name="Merenyi Z."/>
            <person name="Ke H.-M."/>
            <person name="Monk M."/>
            <person name="Kocsube S."/>
            <person name="Drula E."/>
            <person name="Lipzen A."/>
            <person name="Balint B."/>
            <person name="Henrissat B."/>
            <person name="Andreopoulos B."/>
            <person name="Martin F.M."/>
            <person name="Harder C.B."/>
            <person name="Rigling D."/>
            <person name="Ford K.L."/>
            <person name="Foster G.D."/>
            <person name="Pangilinan J."/>
            <person name="Papanicolaou A."/>
            <person name="Barry K."/>
            <person name="LaButti K."/>
            <person name="Viragh M."/>
            <person name="Koriabine M."/>
            <person name="Yan M."/>
            <person name="Riley R."/>
            <person name="Champramary S."/>
            <person name="Plett K.L."/>
            <person name="Tsai I.J."/>
            <person name="Slot J."/>
            <person name="Sipos G."/>
            <person name="Plett J."/>
            <person name="Nagy L.G."/>
            <person name="Grigoriev I.V."/>
        </authorList>
    </citation>
    <scope>NUCLEOTIDE SEQUENCE</scope>
    <source>
        <strain evidence="5">CCBAS 213</strain>
    </source>
</reference>
<dbReference type="EMBL" id="JAUEPS010000008">
    <property type="protein sequence ID" value="KAK0462988.1"/>
    <property type="molecule type" value="Genomic_DNA"/>
</dbReference>
<evidence type="ECO:0000259" key="4">
    <source>
        <dbReference type="Pfam" id="PF00561"/>
    </source>
</evidence>
<dbReference type="InterPro" id="IPR000639">
    <property type="entry name" value="Epox_hydrolase-like"/>
</dbReference>
<dbReference type="GO" id="GO:0016787">
    <property type="term" value="F:hydrolase activity"/>
    <property type="evidence" value="ECO:0007669"/>
    <property type="project" value="UniProtKB-KW"/>
</dbReference>
<dbReference type="AlphaFoldDB" id="A0AA39TQH6"/>
<sequence>MDQSLYKDFTTSRGFVYHYLFSTGDASKSVLLFIHGFPSTSYDWKHQVTFFEEKGYPLIVPDMLGYGGTSKPIDPIHYKHRLLAKDMIEILDAEKVHRTIVIGHNCRMANYYPDRFLAFGFLAVGYYLAFSLSYEVMMQQVKSTLGIDLFGYWDFFSEEGPRDKLDAFCTGDDPELWKHYMGPPGAMKAWVENKKTTAVGSFLTEEDRRVQREELRKGGLAAPVCYYKAVYSTIEADDYQANPPTALKVTKPVFFGGALRDFVALYNVSEAVTKENCEDVTIHVYDTGHWVQMQAKDEVNQDMLTWIQDVEAKTMVS</sequence>
<dbReference type="SUPFAM" id="SSF53474">
    <property type="entry name" value="alpha/beta-Hydrolases"/>
    <property type="match status" value="1"/>
</dbReference>
<dbReference type="InterPro" id="IPR029058">
    <property type="entry name" value="AB_hydrolase_fold"/>
</dbReference>
<evidence type="ECO:0000256" key="3">
    <source>
        <dbReference type="SAM" id="Phobius"/>
    </source>
</evidence>
<dbReference type="Gene3D" id="3.40.50.1820">
    <property type="entry name" value="alpha/beta hydrolase"/>
    <property type="match status" value="1"/>
</dbReference>
<dbReference type="GeneID" id="85358950"/>
<evidence type="ECO:0000256" key="1">
    <source>
        <dbReference type="ARBA" id="ARBA00022801"/>
    </source>
</evidence>
<organism evidence="5 6">
    <name type="scientific">Armillaria tabescens</name>
    <name type="common">Ringless honey mushroom</name>
    <name type="synonym">Agaricus tabescens</name>
    <dbReference type="NCBI Taxonomy" id="1929756"/>
    <lineage>
        <taxon>Eukaryota</taxon>
        <taxon>Fungi</taxon>
        <taxon>Dikarya</taxon>
        <taxon>Basidiomycota</taxon>
        <taxon>Agaricomycotina</taxon>
        <taxon>Agaricomycetes</taxon>
        <taxon>Agaricomycetidae</taxon>
        <taxon>Agaricales</taxon>
        <taxon>Marasmiineae</taxon>
        <taxon>Physalacriaceae</taxon>
        <taxon>Desarmillaria</taxon>
    </lineage>
</organism>
<name>A0AA39TQH6_ARMTA</name>
<feature type="domain" description="AB hydrolase-1" evidence="4">
    <location>
        <begin position="30"/>
        <end position="104"/>
    </location>
</feature>
<feature type="transmembrane region" description="Helical" evidence="3">
    <location>
        <begin position="116"/>
        <end position="134"/>
    </location>
</feature>
<dbReference type="Proteomes" id="UP001175211">
    <property type="component" value="Unassembled WGS sequence"/>
</dbReference>
<keyword evidence="3" id="KW-1133">Transmembrane helix</keyword>
<dbReference type="Pfam" id="PF00561">
    <property type="entry name" value="Abhydrolase_1"/>
    <property type="match status" value="1"/>
</dbReference>
<keyword evidence="3" id="KW-0472">Membrane</keyword>
<evidence type="ECO:0000313" key="6">
    <source>
        <dbReference type="Proteomes" id="UP001175211"/>
    </source>
</evidence>
<dbReference type="PRINTS" id="PR00412">
    <property type="entry name" value="EPOXHYDRLASE"/>
</dbReference>
<gene>
    <name evidence="5" type="ORF">EV420DRAFT_1618876</name>
</gene>
<keyword evidence="1" id="KW-0378">Hydrolase</keyword>
<keyword evidence="3" id="KW-0812">Transmembrane</keyword>
<accession>A0AA39TQH6</accession>
<keyword evidence="6" id="KW-1185">Reference proteome</keyword>
<dbReference type="InterPro" id="IPR000073">
    <property type="entry name" value="AB_hydrolase_1"/>
</dbReference>
<proteinExistence type="inferred from homology"/>
<comment type="similarity">
    <text evidence="2">Belongs to the AB hydrolase superfamily. Epoxide hydrolase family.</text>
</comment>
<evidence type="ECO:0000256" key="2">
    <source>
        <dbReference type="ARBA" id="ARBA00038334"/>
    </source>
</evidence>